<reference evidence="3" key="1">
    <citation type="submission" date="2021-01" db="EMBL/GenBank/DDBJ databases">
        <authorList>
            <person name="Corre E."/>
            <person name="Pelletier E."/>
            <person name="Niang G."/>
            <person name="Scheremetjew M."/>
            <person name="Finn R."/>
            <person name="Kale V."/>
            <person name="Holt S."/>
            <person name="Cochrane G."/>
            <person name="Meng A."/>
            <person name="Brown T."/>
            <person name="Cohen L."/>
        </authorList>
    </citation>
    <scope>NUCLEOTIDE SEQUENCE</scope>
    <source>
        <strain evidence="3">CCMP3105</strain>
    </source>
</reference>
<keyword evidence="1" id="KW-0479">Metal-binding</keyword>
<protein>
    <recommendedName>
        <fullName evidence="2">RING-type domain-containing protein</fullName>
    </recommendedName>
</protein>
<dbReference type="InterPro" id="IPR013083">
    <property type="entry name" value="Znf_RING/FYVE/PHD"/>
</dbReference>
<accession>A0A7S4Q225</accession>
<evidence type="ECO:0000256" key="1">
    <source>
        <dbReference type="PROSITE-ProRule" id="PRU00175"/>
    </source>
</evidence>
<gene>
    <name evidence="3" type="ORF">AMON00008_LOCUS8645</name>
</gene>
<dbReference type="InterPro" id="IPR001841">
    <property type="entry name" value="Znf_RING"/>
</dbReference>
<evidence type="ECO:0000313" key="3">
    <source>
        <dbReference type="EMBL" id="CAE4569026.1"/>
    </source>
</evidence>
<organism evidence="3">
    <name type="scientific">Alexandrium monilatum</name>
    <dbReference type="NCBI Taxonomy" id="311494"/>
    <lineage>
        <taxon>Eukaryota</taxon>
        <taxon>Sar</taxon>
        <taxon>Alveolata</taxon>
        <taxon>Dinophyceae</taxon>
        <taxon>Gonyaulacales</taxon>
        <taxon>Pyrocystaceae</taxon>
        <taxon>Alexandrium</taxon>
    </lineage>
</organism>
<dbReference type="CDD" id="cd16620">
    <property type="entry name" value="vRING-HC-C4C4_RBBP6"/>
    <property type="match status" value="1"/>
</dbReference>
<dbReference type="Gene3D" id="3.30.40.10">
    <property type="entry name" value="Zinc/RING finger domain, C3HC4 (zinc finger)"/>
    <property type="match status" value="1"/>
</dbReference>
<dbReference type="AlphaFoldDB" id="A0A7S4Q225"/>
<dbReference type="GO" id="GO:0008270">
    <property type="term" value="F:zinc ion binding"/>
    <property type="evidence" value="ECO:0007669"/>
    <property type="project" value="UniProtKB-KW"/>
</dbReference>
<sequence>MVPSPSDGLPEDLFECGICRDLLLDPVTLSCCGKSFCQDCLRELLLSAASTGTARCPAGCGQKVPFRLPPRSHVLQKCLEAIVPEELARRRQEAAEAEAGEAEALPGGFKTWEEVVAAKDLYINAVIVAAAGAPGVVVGSRTEGRVTVIFDERTDFGRGSINVLPFEIVRQLPRHFGVRLLEPVVAVEDLHAGATLLAHLGTRGIVIAQHGDDRLRVQFDRRADGSENPINVLPHQIQPHRKLLGGYDVGQRVAASQDLFANDQMLVRSGTEGTVHSEYSDARLVVKFDARVDGSPNALNVTPAEVRALEP</sequence>
<dbReference type="Pfam" id="PF13923">
    <property type="entry name" value="zf-C3HC4_2"/>
    <property type="match status" value="1"/>
</dbReference>
<feature type="domain" description="RING-type" evidence="2">
    <location>
        <begin position="16"/>
        <end position="57"/>
    </location>
</feature>
<proteinExistence type="predicted"/>
<name>A0A7S4Q225_9DINO</name>
<evidence type="ECO:0000259" key="2">
    <source>
        <dbReference type="PROSITE" id="PS50089"/>
    </source>
</evidence>
<dbReference type="EMBL" id="HBNR01013399">
    <property type="protein sequence ID" value="CAE4569026.1"/>
    <property type="molecule type" value="Transcribed_RNA"/>
</dbReference>
<dbReference type="SUPFAM" id="SSF57850">
    <property type="entry name" value="RING/U-box"/>
    <property type="match status" value="1"/>
</dbReference>
<keyword evidence="1" id="KW-0862">Zinc</keyword>
<keyword evidence="1" id="KW-0863">Zinc-finger</keyword>
<dbReference type="PROSITE" id="PS50089">
    <property type="entry name" value="ZF_RING_2"/>
    <property type="match status" value="1"/>
</dbReference>